<keyword evidence="11 14" id="KW-0486">Methionine biosynthesis</keyword>
<dbReference type="InterPro" id="IPR001342">
    <property type="entry name" value="HDH_cat"/>
</dbReference>
<evidence type="ECO:0000256" key="2">
    <source>
        <dbReference type="ARBA" id="ARBA00005056"/>
    </source>
</evidence>
<dbReference type="GO" id="GO:0009086">
    <property type="term" value="P:methionine biosynthetic process"/>
    <property type="evidence" value="ECO:0007669"/>
    <property type="project" value="UniProtKB-KW"/>
</dbReference>
<dbReference type="EMBL" id="SOZI01000127">
    <property type="protein sequence ID" value="TNY18671.1"/>
    <property type="molecule type" value="Genomic_DNA"/>
</dbReference>
<dbReference type="Pfam" id="PF03447">
    <property type="entry name" value="NAD_binding_3"/>
    <property type="match status" value="1"/>
</dbReference>
<dbReference type="InterPro" id="IPR011147">
    <property type="entry name" value="Bifunc_Aspkin/hSer_DH"/>
</dbReference>
<keyword evidence="7 14" id="KW-0028">Amino-acid biosynthesis</keyword>
<evidence type="ECO:0000256" key="7">
    <source>
        <dbReference type="ARBA" id="ARBA00022605"/>
    </source>
</evidence>
<dbReference type="Pfam" id="PF00742">
    <property type="entry name" value="Homoserine_dh"/>
    <property type="match status" value="1"/>
</dbReference>
<dbReference type="Gene3D" id="3.30.360.10">
    <property type="entry name" value="Dihydrodipicolinate Reductase, domain 2"/>
    <property type="match status" value="1"/>
</dbReference>
<comment type="pathway">
    <text evidence="3">Amino-acid biosynthesis; L-methionine biosynthesis via de novo pathway; L-homoserine from L-aspartate: step 3/3.</text>
</comment>
<dbReference type="STRING" id="5288.A0A5C5FSB7"/>
<dbReference type="SUPFAM" id="SSF55347">
    <property type="entry name" value="Glyceraldehyde-3-phosphate dehydrogenase-like, C-terminal domain"/>
    <property type="match status" value="1"/>
</dbReference>
<proteinExistence type="inferred from homology"/>
<evidence type="ECO:0000256" key="4">
    <source>
        <dbReference type="ARBA" id="ARBA00006753"/>
    </source>
</evidence>
<feature type="binding site" evidence="16">
    <location>
        <position position="107"/>
    </location>
    <ligand>
        <name>NADPH</name>
        <dbReference type="ChEBI" id="CHEBI:57783"/>
    </ligand>
</feature>
<feature type="binding site" evidence="16">
    <location>
        <position position="131"/>
    </location>
    <ligand>
        <name>NADPH</name>
        <dbReference type="ChEBI" id="CHEBI:57783"/>
    </ligand>
</feature>
<protein>
    <recommendedName>
        <fullName evidence="6 14">Homoserine dehydrogenase</fullName>
        <shortName evidence="14">HDH</shortName>
        <ecNumber evidence="5 14">1.1.1.3</ecNumber>
    </recommendedName>
</protein>
<dbReference type="UniPathway" id="UPA00051">
    <property type="reaction ID" value="UER00465"/>
</dbReference>
<evidence type="ECO:0000313" key="19">
    <source>
        <dbReference type="EMBL" id="TNY18671.1"/>
    </source>
</evidence>
<feature type="binding site" evidence="16">
    <location>
        <begin position="10"/>
        <end position="15"/>
    </location>
    <ligand>
        <name>NADP(+)</name>
        <dbReference type="ChEBI" id="CHEBI:58349"/>
    </ligand>
</feature>
<evidence type="ECO:0000256" key="3">
    <source>
        <dbReference type="ARBA" id="ARBA00005062"/>
    </source>
</evidence>
<dbReference type="FunFam" id="3.30.360.10:FF:000006">
    <property type="entry name" value="Bifunctional aspartokinase/homoserine dehydrogenase"/>
    <property type="match status" value="1"/>
</dbReference>
<feature type="domain" description="Homoserine dehydrogenase catalytic" evidence="17">
    <location>
        <begin position="167"/>
        <end position="387"/>
    </location>
</feature>
<dbReference type="EC" id="1.1.1.3" evidence="5 14"/>
<dbReference type="InterPro" id="IPR005106">
    <property type="entry name" value="Asp/hSer_DH_NAD-bd"/>
</dbReference>
<dbReference type="GO" id="GO:0050661">
    <property type="term" value="F:NADP binding"/>
    <property type="evidence" value="ECO:0007669"/>
    <property type="project" value="InterPro"/>
</dbReference>
<gene>
    <name evidence="19" type="ORF">DMC30DRAFT_41795</name>
</gene>
<dbReference type="GO" id="GO:0009088">
    <property type="term" value="P:threonine biosynthetic process"/>
    <property type="evidence" value="ECO:0007669"/>
    <property type="project" value="UniProtKB-UniPathway"/>
</dbReference>
<evidence type="ECO:0000256" key="11">
    <source>
        <dbReference type="ARBA" id="ARBA00023167"/>
    </source>
</evidence>
<dbReference type="AlphaFoldDB" id="A0A5C5FSB7"/>
<feature type="binding site" evidence="16">
    <location>
        <position position="227"/>
    </location>
    <ligand>
        <name>L-homoserine</name>
        <dbReference type="ChEBI" id="CHEBI:57476"/>
    </ligand>
</feature>
<evidence type="ECO:0000256" key="8">
    <source>
        <dbReference type="ARBA" id="ARBA00022697"/>
    </source>
</evidence>
<evidence type="ECO:0000313" key="20">
    <source>
        <dbReference type="Proteomes" id="UP000311382"/>
    </source>
</evidence>
<dbReference type="PANTHER" id="PTHR43070:SF5">
    <property type="entry name" value="HOMOSERINE DEHYDROGENASE"/>
    <property type="match status" value="1"/>
</dbReference>
<comment type="catalytic activity">
    <reaction evidence="12">
        <text>L-homoserine + NADP(+) = L-aspartate 4-semialdehyde + NADPH + H(+)</text>
        <dbReference type="Rhea" id="RHEA:15761"/>
        <dbReference type="ChEBI" id="CHEBI:15378"/>
        <dbReference type="ChEBI" id="CHEBI:57476"/>
        <dbReference type="ChEBI" id="CHEBI:57783"/>
        <dbReference type="ChEBI" id="CHEBI:58349"/>
        <dbReference type="ChEBI" id="CHEBI:537519"/>
        <dbReference type="EC" id="1.1.1.3"/>
    </reaction>
    <physiologicalReaction direction="right-to-left" evidence="12">
        <dbReference type="Rhea" id="RHEA:15763"/>
    </physiologicalReaction>
</comment>
<dbReference type="Proteomes" id="UP000311382">
    <property type="component" value="Unassembled WGS sequence"/>
</dbReference>
<feature type="domain" description="Aspartate/homoserine dehydrogenase NAD-binding" evidence="18">
    <location>
        <begin position="10"/>
        <end position="155"/>
    </location>
</feature>
<comment type="similarity">
    <text evidence="4 14">Belongs to the homoserine dehydrogenase family.</text>
</comment>
<keyword evidence="10 14" id="KW-0560">Oxidoreductase</keyword>
<sequence length="400" mass="41736">MLKIAVAVVGVGLVGKEVVRQLFAPALGGVFEVVMLSGSRHAVTIEHGQQFGDAETLLALLPPSTVWTPPHLPEGATYGSPDFDTIISSLCKSAATTGQHTILIDCTSSAELAALYPRALSSGLSVVTPNKKAFASSSSLYSAILDAQREPGAGLCYHEATCGAGLPVLSTVRDLVATGDEIVRVEGVLSGTLAYLFNQFSTVGGVKEGAMAFSKIVRVAKEHGHTEPHPADDLSGADVARKLTILARVASSSSQPACSSALPSLPDLPEGNLSVPTESLVPPELAALSDPDEFLDALGELDSALAARRDAAAKEGRVLRYVGVIDRERGELRCGLESFPYSHPFAQSQGSYLSLAIYTRRHASSPLVIQGPGYPLSVTAGAVVADAVRVAERRGMRVGL</sequence>
<comment type="function">
    <text evidence="13">Catalyzes the conversion of L-aspartate-beta-semialdehyde (L-Asa) to L-homoserine (L-Hse), the third step in the biosynthesis of amino acids that derive from aspartate (the aspartate family of amino acids), including methioinine and threonine, the latter of which is a precursor to isoleucine; production of homoserine leads to a branch-point in the pathway as it can either be O-phosphorylated for processing to threonine, or O-acylated for processing to methionine.</text>
</comment>
<keyword evidence="20" id="KW-1185">Reference proteome</keyword>
<keyword evidence="9 14" id="KW-0521">NADP</keyword>
<name>A0A5C5FSB7_9BASI</name>
<evidence type="ECO:0000256" key="9">
    <source>
        <dbReference type="ARBA" id="ARBA00022857"/>
    </source>
</evidence>
<evidence type="ECO:0000259" key="17">
    <source>
        <dbReference type="Pfam" id="PF00742"/>
    </source>
</evidence>
<feature type="active site" description="Proton donor" evidence="15">
    <location>
        <position position="242"/>
    </location>
</feature>
<comment type="pathway">
    <text evidence="2">Amino-acid biosynthesis; L-threonine biosynthesis; L-threonine from L-aspartate: step 3/5.</text>
</comment>
<evidence type="ECO:0000256" key="15">
    <source>
        <dbReference type="PIRSR" id="PIRSR036497-1"/>
    </source>
</evidence>
<evidence type="ECO:0000256" key="14">
    <source>
        <dbReference type="PIRNR" id="PIRNR036497"/>
    </source>
</evidence>
<dbReference type="OrthoDB" id="67851at2759"/>
<evidence type="ECO:0000256" key="1">
    <source>
        <dbReference type="ARBA" id="ARBA00001920"/>
    </source>
</evidence>
<dbReference type="PANTHER" id="PTHR43070">
    <property type="match status" value="1"/>
</dbReference>
<comment type="caution">
    <text evidence="19">The sequence shown here is derived from an EMBL/GenBank/DDBJ whole genome shotgun (WGS) entry which is preliminary data.</text>
</comment>
<evidence type="ECO:0000256" key="5">
    <source>
        <dbReference type="ARBA" id="ARBA00013213"/>
    </source>
</evidence>
<keyword evidence="8 14" id="KW-0791">Threonine biosynthesis</keyword>
<dbReference type="GO" id="GO:0004412">
    <property type="term" value="F:homoserine dehydrogenase activity"/>
    <property type="evidence" value="ECO:0007669"/>
    <property type="project" value="UniProtKB-EC"/>
</dbReference>
<accession>A0A5C5FSB7</accession>
<dbReference type="UniPathway" id="UPA00050">
    <property type="reaction ID" value="UER00063"/>
</dbReference>
<dbReference type="SUPFAM" id="SSF51735">
    <property type="entry name" value="NAD(P)-binding Rossmann-fold domains"/>
    <property type="match status" value="1"/>
</dbReference>
<dbReference type="GO" id="GO:0009090">
    <property type="term" value="P:homoserine biosynthetic process"/>
    <property type="evidence" value="ECO:0007669"/>
    <property type="project" value="TreeGrafter"/>
</dbReference>
<evidence type="ECO:0000256" key="6">
    <source>
        <dbReference type="ARBA" id="ARBA00013376"/>
    </source>
</evidence>
<dbReference type="Gene3D" id="3.40.50.720">
    <property type="entry name" value="NAD(P)-binding Rossmann-like Domain"/>
    <property type="match status" value="1"/>
</dbReference>
<dbReference type="PIRSF" id="PIRSF036497">
    <property type="entry name" value="HDH_short"/>
    <property type="match status" value="1"/>
</dbReference>
<dbReference type="InterPro" id="IPR022697">
    <property type="entry name" value="HDH_short"/>
</dbReference>
<evidence type="ECO:0000259" key="18">
    <source>
        <dbReference type="Pfam" id="PF03447"/>
    </source>
</evidence>
<evidence type="ECO:0000256" key="13">
    <source>
        <dbReference type="ARBA" id="ARBA00059589"/>
    </source>
</evidence>
<comment type="cofactor">
    <cofactor evidence="1">
        <name>a metal cation</name>
        <dbReference type="ChEBI" id="CHEBI:25213"/>
    </cofactor>
</comment>
<evidence type="ECO:0000256" key="10">
    <source>
        <dbReference type="ARBA" id="ARBA00023002"/>
    </source>
</evidence>
<dbReference type="InterPro" id="IPR036291">
    <property type="entry name" value="NAD(P)-bd_dom_sf"/>
</dbReference>
<reference evidence="19 20" key="1">
    <citation type="submission" date="2019-03" db="EMBL/GenBank/DDBJ databases">
        <title>Rhodosporidium diobovatum UCD-FST 08-225 genome sequencing, assembly, and annotation.</title>
        <authorList>
            <person name="Fakankun I.U."/>
            <person name="Fristensky B."/>
            <person name="Levin D.B."/>
        </authorList>
    </citation>
    <scope>NUCLEOTIDE SEQUENCE [LARGE SCALE GENOMIC DNA]</scope>
    <source>
        <strain evidence="19 20">UCD-FST 08-225</strain>
    </source>
</reference>
<evidence type="ECO:0000256" key="16">
    <source>
        <dbReference type="PIRSR" id="PIRSR036497-2"/>
    </source>
</evidence>
<evidence type="ECO:0000256" key="12">
    <source>
        <dbReference type="ARBA" id="ARBA00048841"/>
    </source>
</evidence>
<organism evidence="19 20">
    <name type="scientific">Rhodotorula diobovata</name>
    <dbReference type="NCBI Taxonomy" id="5288"/>
    <lineage>
        <taxon>Eukaryota</taxon>
        <taxon>Fungi</taxon>
        <taxon>Dikarya</taxon>
        <taxon>Basidiomycota</taxon>
        <taxon>Pucciniomycotina</taxon>
        <taxon>Microbotryomycetes</taxon>
        <taxon>Sporidiobolales</taxon>
        <taxon>Sporidiobolaceae</taxon>
        <taxon>Rhodotorula</taxon>
    </lineage>
</organism>